<organism evidence="7 8">
    <name type="scientific">Marasmiellus scandens</name>
    <dbReference type="NCBI Taxonomy" id="2682957"/>
    <lineage>
        <taxon>Eukaryota</taxon>
        <taxon>Fungi</taxon>
        <taxon>Dikarya</taxon>
        <taxon>Basidiomycota</taxon>
        <taxon>Agaricomycotina</taxon>
        <taxon>Agaricomycetes</taxon>
        <taxon>Agaricomycetidae</taxon>
        <taxon>Agaricales</taxon>
        <taxon>Marasmiineae</taxon>
        <taxon>Omphalotaceae</taxon>
        <taxon>Marasmiellus</taxon>
    </lineage>
</organism>
<dbReference type="InterPro" id="IPR036188">
    <property type="entry name" value="FAD/NAD-bd_sf"/>
</dbReference>
<dbReference type="PRINTS" id="PR00420">
    <property type="entry name" value="RNGMNOXGNASE"/>
</dbReference>
<protein>
    <recommendedName>
        <fullName evidence="6">FAD-binding domain-containing protein</fullName>
    </recommendedName>
</protein>
<dbReference type="InterPro" id="IPR050493">
    <property type="entry name" value="FAD-dep_Monooxygenase_BioMet"/>
</dbReference>
<gene>
    <name evidence="7" type="ORF">VKT23_009053</name>
</gene>
<sequence>MKIIVIGAGIGGLCTYQALRKNLPPSTVIDIYEAYPSALATNGLIGGGLSLAPNGQRALSAISPSVLSYILARGYSNPNVTFRNNFGQMVCQMPFGSKERYGFQTILCPRATVHEALLLDDDIHQNIHWNRKVERVFETDNSVRVQFQDGIIETCDILIGADGSRSICRNALYDQEYAPRYDGVTGLGGFVPISSLSPSIQEGIEKEPQVITISQNGTFGMSKCSHPSEPVQRVLWFCSFEIDPPPSRTTSASELIDGLLARYGDWKSPYDPSPTSPLVREVLTKACEEGNNKWLILPRYFTPVLPHWTSLYALSSTRSDGTTNGSGRIFLLGDSVHSMPPDGAQGVSCAVEDALALALILKRYPDFSSETIKQAAKAYEDIRKPRVNKILAEAKGRADRKREVNYLTLKIRELAMYIMSWLPESFLNDEVFGHDVQAEVAKYFGDGTVA</sequence>
<comment type="similarity">
    <text evidence="1">Belongs to the paxM FAD-dependent monooxygenase family.</text>
</comment>
<evidence type="ECO:0000256" key="5">
    <source>
        <dbReference type="ARBA" id="ARBA00023033"/>
    </source>
</evidence>
<keyword evidence="5" id="KW-0503">Monooxygenase</keyword>
<keyword evidence="8" id="KW-1185">Reference proteome</keyword>
<feature type="domain" description="FAD-binding" evidence="6">
    <location>
        <begin position="323"/>
        <end position="392"/>
    </location>
</feature>
<dbReference type="Proteomes" id="UP001498398">
    <property type="component" value="Unassembled WGS sequence"/>
</dbReference>
<dbReference type="Pfam" id="PF01494">
    <property type="entry name" value="FAD_binding_3"/>
    <property type="match status" value="1"/>
</dbReference>
<evidence type="ECO:0000256" key="4">
    <source>
        <dbReference type="ARBA" id="ARBA00023002"/>
    </source>
</evidence>
<dbReference type="PANTHER" id="PTHR13789">
    <property type="entry name" value="MONOOXYGENASE"/>
    <property type="match status" value="1"/>
</dbReference>
<keyword evidence="2" id="KW-0285">Flavoprotein</keyword>
<name>A0ABR1JLM2_9AGAR</name>
<keyword evidence="3" id="KW-0274">FAD</keyword>
<dbReference type="EMBL" id="JBANRG010000014">
    <property type="protein sequence ID" value="KAK7461126.1"/>
    <property type="molecule type" value="Genomic_DNA"/>
</dbReference>
<dbReference type="Gene3D" id="3.50.50.60">
    <property type="entry name" value="FAD/NAD(P)-binding domain"/>
    <property type="match status" value="1"/>
</dbReference>
<dbReference type="InterPro" id="IPR002938">
    <property type="entry name" value="FAD-bd"/>
</dbReference>
<evidence type="ECO:0000313" key="7">
    <source>
        <dbReference type="EMBL" id="KAK7461126.1"/>
    </source>
</evidence>
<proteinExistence type="inferred from homology"/>
<evidence type="ECO:0000313" key="8">
    <source>
        <dbReference type="Proteomes" id="UP001498398"/>
    </source>
</evidence>
<reference evidence="7 8" key="1">
    <citation type="submission" date="2024-01" db="EMBL/GenBank/DDBJ databases">
        <title>A draft genome for the cacao thread blight pathogen Marasmiellus scandens.</title>
        <authorList>
            <person name="Baruah I.K."/>
            <person name="Leung J."/>
            <person name="Bukari Y."/>
            <person name="Amoako-Attah I."/>
            <person name="Meinhardt L.W."/>
            <person name="Bailey B.A."/>
            <person name="Cohen S.P."/>
        </authorList>
    </citation>
    <scope>NUCLEOTIDE SEQUENCE [LARGE SCALE GENOMIC DNA]</scope>
    <source>
        <strain evidence="7 8">GH-19</strain>
    </source>
</reference>
<evidence type="ECO:0000259" key="6">
    <source>
        <dbReference type="Pfam" id="PF01494"/>
    </source>
</evidence>
<keyword evidence="4" id="KW-0560">Oxidoreductase</keyword>
<dbReference type="SUPFAM" id="SSF51905">
    <property type="entry name" value="FAD/NAD(P)-binding domain"/>
    <property type="match status" value="1"/>
</dbReference>
<accession>A0ABR1JLM2</accession>
<evidence type="ECO:0000256" key="2">
    <source>
        <dbReference type="ARBA" id="ARBA00022630"/>
    </source>
</evidence>
<evidence type="ECO:0000256" key="1">
    <source>
        <dbReference type="ARBA" id="ARBA00007992"/>
    </source>
</evidence>
<evidence type="ECO:0000256" key="3">
    <source>
        <dbReference type="ARBA" id="ARBA00022827"/>
    </source>
</evidence>
<comment type="caution">
    <text evidence="7">The sequence shown here is derived from an EMBL/GenBank/DDBJ whole genome shotgun (WGS) entry which is preliminary data.</text>
</comment>
<dbReference type="PANTHER" id="PTHR13789:SF309">
    <property type="entry name" value="PUTATIVE (AFU_ORTHOLOGUE AFUA_6G14510)-RELATED"/>
    <property type="match status" value="1"/>
</dbReference>